<dbReference type="PROSITE" id="PS50011">
    <property type="entry name" value="PROTEIN_KINASE_DOM"/>
    <property type="match status" value="1"/>
</dbReference>
<sequence length="217" mass="23587">MLNLVHQIADFGLAKSCSDCETHVSTRVMGSFGYLAPEYASSGKLTDKADVFSFGVVLIELITGRRPYDKSRAFSDDDSIVDWAKPLMAKGLKDGNFNGFVDPRLENDFDVIEMTRVVACAAASVRHAAKRRPTMTQIVRAFEGNISLADITEGVASEDSTGYSLDGSSDYCSTQYREDLKKFKKMALESQTFGSSGLTSENGQDLEPSSSSSINEG</sequence>
<proteinExistence type="predicted"/>
<dbReference type="Proteomes" id="UP000694864">
    <property type="component" value="Chromosome 17"/>
</dbReference>
<protein>
    <recommendedName>
        <fullName evidence="2">non-specific serine/threonine protein kinase</fullName>
        <ecNumber evidence="2">2.7.11.1</ecNumber>
    </recommendedName>
</protein>
<keyword evidence="10" id="KW-1133">Transmembrane helix</keyword>
<feature type="domain" description="Protein kinase" evidence="15">
    <location>
        <begin position="1"/>
        <end position="148"/>
    </location>
</feature>
<dbReference type="Gene3D" id="1.10.510.10">
    <property type="entry name" value="Transferase(Phosphotransferase) domain 1"/>
    <property type="match status" value="1"/>
</dbReference>
<evidence type="ECO:0000256" key="13">
    <source>
        <dbReference type="ARBA" id="ARBA00048679"/>
    </source>
</evidence>
<keyword evidence="11" id="KW-0472">Membrane</keyword>
<reference evidence="16" key="1">
    <citation type="journal article" date="2014" name="Nat. Commun.">
        <title>The emerging biofuel crop Camelina sativa retains a highly undifferentiated hexaploid genome structure.</title>
        <authorList>
            <person name="Kagale S."/>
            <person name="Koh C."/>
            <person name="Nixon J."/>
            <person name="Bollina V."/>
            <person name="Clarke W.E."/>
            <person name="Tuteja R."/>
            <person name="Spillane C."/>
            <person name="Robinson S.J."/>
            <person name="Links M.G."/>
            <person name="Clarke C."/>
            <person name="Higgins E.E."/>
            <person name="Huebert T."/>
            <person name="Sharpe A.G."/>
            <person name="Parkin I.A."/>
        </authorList>
    </citation>
    <scope>NUCLEOTIDE SEQUENCE [LARGE SCALE GENOMIC DNA]</scope>
    <source>
        <strain evidence="16">cv. DH55</strain>
    </source>
</reference>
<dbReference type="EC" id="2.7.11.1" evidence="2"/>
<keyword evidence="5" id="KW-0808">Transferase</keyword>
<comment type="subcellular location">
    <subcellularLocation>
        <location evidence="1">Cell membrane</location>
        <topology evidence="1">Single-pass membrane protein</topology>
    </subcellularLocation>
</comment>
<dbReference type="RefSeq" id="XP_019094803.1">
    <property type="nucleotide sequence ID" value="XM_019239258.1"/>
</dbReference>
<organism evidence="16 17">
    <name type="scientific">Camelina sativa</name>
    <name type="common">False flax</name>
    <name type="synonym">Myagrum sativum</name>
    <dbReference type="NCBI Taxonomy" id="90675"/>
    <lineage>
        <taxon>Eukaryota</taxon>
        <taxon>Viridiplantae</taxon>
        <taxon>Streptophyta</taxon>
        <taxon>Embryophyta</taxon>
        <taxon>Tracheophyta</taxon>
        <taxon>Spermatophyta</taxon>
        <taxon>Magnoliopsida</taxon>
        <taxon>eudicotyledons</taxon>
        <taxon>Gunneridae</taxon>
        <taxon>Pentapetalae</taxon>
        <taxon>rosids</taxon>
        <taxon>malvids</taxon>
        <taxon>Brassicales</taxon>
        <taxon>Brassicaceae</taxon>
        <taxon>Camelineae</taxon>
        <taxon>Camelina</taxon>
    </lineage>
</organism>
<gene>
    <name evidence="17" type="primary">LOC104758495</name>
</gene>
<accession>A0ABM1R715</accession>
<evidence type="ECO:0000256" key="5">
    <source>
        <dbReference type="ARBA" id="ARBA00022679"/>
    </source>
</evidence>
<evidence type="ECO:0000256" key="11">
    <source>
        <dbReference type="ARBA" id="ARBA00023136"/>
    </source>
</evidence>
<dbReference type="PANTHER" id="PTHR47982:SF33">
    <property type="entry name" value="PROLINE-RICH RECEPTOR-LIKE PROTEIN KINASE PERK15"/>
    <property type="match status" value="1"/>
</dbReference>
<keyword evidence="9" id="KW-0067">ATP-binding</keyword>
<dbReference type="InterPro" id="IPR000719">
    <property type="entry name" value="Prot_kinase_dom"/>
</dbReference>
<comment type="catalytic activity">
    <reaction evidence="13">
        <text>L-seryl-[protein] + ATP = O-phospho-L-seryl-[protein] + ADP + H(+)</text>
        <dbReference type="Rhea" id="RHEA:17989"/>
        <dbReference type="Rhea" id="RHEA-COMP:9863"/>
        <dbReference type="Rhea" id="RHEA-COMP:11604"/>
        <dbReference type="ChEBI" id="CHEBI:15378"/>
        <dbReference type="ChEBI" id="CHEBI:29999"/>
        <dbReference type="ChEBI" id="CHEBI:30616"/>
        <dbReference type="ChEBI" id="CHEBI:83421"/>
        <dbReference type="ChEBI" id="CHEBI:456216"/>
        <dbReference type="EC" id="2.7.11.1"/>
    </reaction>
</comment>
<keyword evidence="3" id="KW-1003">Cell membrane</keyword>
<reference evidence="17" key="2">
    <citation type="submission" date="2025-08" db="UniProtKB">
        <authorList>
            <consortium name="RefSeq"/>
        </authorList>
    </citation>
    <scope>IDENTIFICATION</scope>
    <source>
        <tissue evidence="17">Leaf</tissue>
    </source>
</reference>
<dbReference type="Pfam" id="PF00069">
    <property type="entry name" value="Pkinase"/>
    <property type="match status" value="1"/>
</dbReference>
<keyword evidence="7" id="KW-0547">Nucleotide-binding</keyword>
<evidence type="ECO:0000256" key="1">
    <source>
        <dbReference type="ARBA" id="ARBA00004162"/>
    </source>
</evidence>
<evidence type="ECO:0000256" key="7">
    <source>
        <dbReference type="ARBA" id="ARBA00022741"/>
    </source>
</evidence>
<keyword evidence="8" id="KW-0418">Kinase</keyword>
<dbReference type="PANTHER" id="PTHR47982">
    <property type="entry name" value="PROLINE-RICH RECEPTOR-LIKE PROTEIN KINASE PERK4"/>
    <property type="match status" value="1"/>
</dbReference>
<evidence type="ECO:0000256" key="6">
    <source>
        <dbReference type="ARBA" id="ARBA00022692"/>
    </source>
</evidence>
<keyword evidence="16" id="KW-1185">Reference proteome</keyword>
<dbReference type="InterPro" id="IPR011009">
    <property type="entry name" value="Kinase-like_dom_sf"/>
</dbReference>
<feature type="region of interest" description="Disordered" evidence="14">
    <location>
        <begin position="193"/>
        <end position="217"/>
    </location>
</feature>
<evidence type="ECO:0000256" key="9">
    <source>
        <dbReference type="ARBA" id="ARBA00022840"/>
    </source>
</evidence>
<evidence type="ECO:0000256" key="4">
    <source>
        <dbReference type="ARBA" id="ARBA00022527"/>
    </source>
</evidence>
<dbReference type="GeneID" id="104758495"/>
<evidence type="ECO:0000256" key="8">
    <source>
        <dbReference type="ARBA" id="ARBA00022777"/>
    </source>
</evidence>
<comment type="catalytic activity">
    <reaction evidence="12">
        <text>L-threonyl-[protein] + ATP = O-phospho-L-threonyl-[protein] + ADP + H(+)</text>
        <dbReference type="Rhea" id="RHEA:46608"/>
        <dbReference type="Rhea" id="RHEA-COMP:11060"/>
        <dbReference type="Rhea" id="RHEA-COMP:11605"/>
        <dbReference type="ChEBI" id="CHEBI:15378"/>
        <dbReference type="ChEBI" id="CHEBI:30013"/>
        <dbReference type="ChEBI" id="CHEBI:30616"/>
        <dbReference type="ChEBI" id="CHEBI:61977"/>
        <dbReference type="ChEBI" id="CHEBI:456216"/>
        <dbReference type="EC" id="2.7.11.1"/>
    </reaction>
</comment>
<evidence type="ECO:0000256" key="14">
    <source>
        <dbReference type="SAM" id="MobiDB-lite"/>
    </source>
</evidence>
<dbReference type="SUPFAM" id="SSF56112">
    <property type="entry name" value="Protein kinase-like (PK-like)"/>
    <property type="match status" value="1"/>
</dbReference>
<evidence type="ECO:0000256" key="3">
    <source>
        <dbReference type="ARBA" id="ARBA00022475"/>
    </source>
</evidence>
<evidence type="ECO:0000313" key="16">
    <source>
        <dbReference type="Proteomes" id="UP000694864"/>
    </source>
</evidence>
<keyword evidence="4" id="KW-0723">Serine/threonine-protein kinase</keyword>
<name>A0ABM1R715_CAMSA</name>
<dbReference type="InterPro" id="IPR047117">
    <property type="entry name" value="PERK1-13-like"/>
</dbReference>
<evidence type="ECO:0000256" key="2">
    <source>
        <dbReference type="ARBA" id="ARBA00012513"/>
    </source>
</evidence>
<evidence type="ECO:0000259" key="15">
    <source>
        <dbReference type="PROSITE" id="PS50011"/>
    </source>
</evidence>
<evidence type="ECO:0000256" key="12">
    <source>
        <dbReference type="ARBA" id="ARBA00047899"/>
    </source>
</evidence>
<evidence type="ECO:0000313" key="17">
    <source>
        <dbReference type="RefSeq" id="XP_019094803.1"/>
    </source>
</evidence>
<keyword evidence="6" id="KW-0812">Transmembrane</keyword>
<evidence type="ECO:0000256" key="10">
    <source>
        <dbReference type="ARBA" id="ARBA00022989"/>
    </source>
</evidence>